<name>A0AAJ0D0Q9_9HYPO</name>
<sequence length="282" mass="32222">MATPHHVGSRCKEVAWYDDALVEIDQPARDLLENYSKYAAHEVIPSVNEMRDLIWDVFPWPCVGQFRFLDLSLSRHDLYPRILADIKEGRRFLDVGCCMAQDIRKMVYDGAPAENLWALEVQGEFIDLGYKLFRDGHGDGRLKAHFVTADLLDRTEPQLQAVQGTFGIVQMGMILHIWDRQGQLAACRRVVELLRPEPDSLVVGQCVGHLDGVEESHGTNGKKMLQHNAETFRSMWDELGHQTGTSWEVNAHLDESLHWGEGKQQHWSGPRVQRLVFSVVRK</sequence>
<dbReference type="InterPro" id="IPR029063">
    <property type="entry name" value="SAM-dependent_MTases_sf"/>
</dbReference>
<reference evidence="1" key="1">
    <citation type="submission" date="2023-06" db="EMBL/GenBank/DDBJ databases">
        <title>Conoideocrella luteorostrata (Hypocreales: Clavicipitaceae), a potential biocontrol fungus for elongate hemlock scale in United States Christmas tree production areas.</title>
        <authorList>
            <person name="Barrett H."/>
            <person name="Lovett B."/>
            <person name="Macias A.M."/>
            <person name="Stajich J.E."/>
            <person name="Kasson M.T."/>
        </authorList>
    </citation>
    <scope>NUCLEOTIDE SEQUENCE</scope>
    <source>
        <strain evidence="1">ARSEF 14590</strain>
    </source>
</reference>
<evidence type="ECO:0008006" key="3">
    <source>
        <dbReference type="Google" id="ProtNLM"/>
    </source>
</evidence>
<protein>
    <recommendedName>
        <fullName evidence="3">Methyltransferase domain-containing protein</fullName>
    </recommendedName>
</protein>
<dbReference type="EMBL" id="JASWJB010000006">
    <property type="protein sequence ID" value="KAK2616406.1"/>
    <property type="molecule type" value="Genomic_DNA"/>
</dbReference>
<dbReference type="Proteomes" id="UP001251528">
    <property type="component" value="Unassembled WGS sequence"/>
</dbReference>
<dbReference type="PANTHER" id="PTHR35897:SF2">
    <property type="entry name" value="METHYLTRANSFERASE DOMAIN-CONTAINING PROTEIN"/>
    <property type="match status" value="1"/>
</dbReference>
<dbReference type="PANTHER" id="PTHR35897">
    <property type="entry name" value="METHYLTRANSFERASE AUSD"/>
    <property type="match status" value="1"/>
</dbReference>
<keyword evidence="2" id="KW-1185">Reference proteome</keyword>
<dbReference type="InterPro" id="IPR051654">
    <property type="entry name" value="Meroterpenoid_MTases"/>
</dbReference>
<accession>A0AAJ0D0Q9</accession>
<organism evidence="1 2">
    <name type="scientific">Conoideocrella luteorostrata</name>
    <dbReference type="NCBI Taxonomy" id="1105319"/>
    <lineage>
        <taxon>Eukaryota</taxon>
        <taxon>Fungi</taxon>
        <taxon>Dikarya</taxon>
        <taxon>Ascomycota</taxon>
        <taxon>Pezizomycotina</taxon>
        <taxon>Sordariomycetes</taxon>
        <taxon>Hypocreomycetidae</taxon>
        <taxon>Hypocreales</taxon>
        <taxon>Clavicipitaceae</taxon>
        <taxon>Conoideocrella</taxon>
    </lineage>
</organism>
<comment type="caution">
    <text evidence="1">The sequence shown here is derived from an EMBL/GenBank/DDBJ whole genome shotgun (WGS) entry which is preliminary data.</text>
</comment>
<dbReference type="AlphaFoldDB" id="A0AAJ0D0Q9"/>
<proteinExistence type="predicted"/>
<dbReference type="SUPFAM" id="SSF53335">
    <property type="entry name" value="S-adenosyl-L-methionine-dependent methyltransferases"/>
    <property type="match status" value="1"/>
</dbReference>
<dbReference type="Gene3D" id="3.40.50.150">
    <property type="entry name" value="Vaccinia Virus protein VP39"/>
    <property type="match status" value="1"/>
</dbReference>
<evidence type="ECO:0000313" key="1">
    <source>
        <dbReference type="EMBL" id="KAK2616406.1"/>
    </source>
</evidence>
<gene>
    <name evidence="1" type="ORF">QQS21_000647</name>
</gene>
<evidence type="ECO:0000313" key="2">
    <source>
        <dbReference type="Proteomes" id="UP001251528"/>
    </source>
</evidence>